<evidence type="ECO:0000313" key="2">
    <source>
        <dbReference type="Proteomes" id="UP000694005"/>
    </source>
</evidence>
<protein>
    <submittedName>
        <fullName evidence="1">Uncharacterized protein</fullName>
    </submittedName>
</protein>
<feature type="non-terminal residue" evidence="1">
    <location>
        <position position="1"/>
    </location>
</feature>
<reference evidence="1 2" key="1">
    <citation type="submission" date="2021-07" db="EMBL/GenBank/DDBJ databases">
        <authorList>
            <consortium name="Genoscope - CEA"/>
            <person name="William W."/>
        </authorList>
    </citation>
    <scope>NUCLEOTIDE SEQUENCE [LARGE SCALE GENOMIC DNA]</scope>
</reference>
<sequence length="67" mass="7990">FLDLEDFWARRLPDDFQEAFLQNLLSCIPFIIDLSVLIWMDFGRPIGSLLKYNLLDDFQEVFQTTFV</sequence>
<gene>
    <name evidence="1" type="ORF">BRAPAZ1V2_A09P47820.2</name>
</gene>
<evidence type="ECO:0000313" key="1">
    <source>
        <dbReference type="EMBL" id="CAG7864315.1"/>
    </source>
</evidence>
<organism evidence="1 2">
    <name type="scientific">Brassica campestris</name>
    <name type="common">Field mustard</name>
    <dbReference type="NCBI Taxonomy" id="3711"/>
    <lineage>
        <taxon>Eukaryota</taxon>
        <taxon>Viridiplantae</taxon>
        <taxon>Streptophyta</taxon>
        <taxon>Embryophyta</taxon>
        <taxon>Tracheophyta</taxon>
        <taxon>Spermatophyta</taxon>
        <taxon>Magnoliopsida</taxon>
        <taxon>eudicotyledons</taxon>
        <taxon>Gunneridae</taxon>
        <taxon>Pentapetalae</taxon>
        <taxon>rosids</taxon>
        <taxon>malvids</taxon>
        <taxon>Brassicales</taxon>
        <taxon>Brassicaceae</taxon>
        <taxon>Brassiceae</taxon>
        <taxon>Brassica</taxon>
    </lineage>
</organism>
<name>A0A8D9G014_BRACM</name>
<dbReference type="Proteomes" id="UP000694005">
    <property type="component" value="Chromosome A09"/>
</dbReference>
<dbReference type="EMBL" id="LS974625">
    <property type="protein sequence ID" value="CAG7864315.1"/>
    <property type="molecule type" value="Genomic_DNA"/>
</dbReference>
<dbReference type="Gramene" id="A09p47820.2_BraZ1">
    <property type="protein sequence ID" value="A09p47820.2_BraZ1.CDS"/>
    <property type="gene ID" value="A09g47820.2_BraZ1"/>
</dbReference>
<dbReference type="AlphaFoldDB" id="A0A8D9G014"/>
<accession>A0A8D9G014</accession>
<proteinExistence type="predicted"/>